<feature type="transmembrane region" description="Helical" evidence="1">
    <location>
        <begin position="242"/>
        <end position="260"/>
    </location>
</feature>
<reference evidence="2" key="1">
    <citation type="submission" date="2021-03" db="EMBL/GenBank/DDBJ databases">
        <authorList>
            <person name="Tagirdzhanova G."/>
        </authorList>
    </citation>
    <scope>NUCLEOTIDE SEQUENCE</scope>
</reference>
<feature type="transmembrane region" description="Helical" evidence="1">
    <location>
        <begin position="208"/>
        <end position="230"/>
    </location>
</feature>
<organism evidence="2 3">
    <name type="scientific">Imshaugia aleurites</name>
    <dbReference type="NCBI Taxonomy" id="172621"/>
    <lineage>
        <taxon>Eukaryota</taxon>
        <taxon>Fungi</taxon>
        <taxon>Dikarya</taxon>
        <taxon>Ascomycota</taxon>
        <taxon>Pezizomycotina</taxon>
        <taxon>Lecanoromycetes</taxon>
        <taxon>OSLEUM clade</taxon>
        <taxon>Lecanoromycetidae</taxon>
        <taxon>Lecanorales</taxon>
        <taxon>Lecanorineae</taxon>
        <taxon>Parmeliaceae</taxon>
        <taxon>Imshaugia</taxon>
    </lineage>
</organism>
<dbReference type="AlphaFoldDB" id="A0A8H3J622"/>
<evidence type="ECO:0000313" key="2">
    <source>
        <dbReference type="EMBL" id="CAF9941422.1"/>
    </source>
</evidence>
<proteinExistence type="predicted"/>
<dbReference type="OrthoDB" id="5392263at2759"/>
<accession>A0A8H3J622</accession>
<keyword evidence="1" id="KW-1133">Transmembrane helix</keyword>
<evidence type="ECO:0000256" key="1">
    <source>
        <dbReference type="SAM" id="Phobius"/>
    </source>
</evidence>
<evidence type="ECO:0000313" key="3">
    <source>
        <dbReference type="Proteomes" id="UP000664534"/>
    </source>
</evidence>
<dbReference type="Proteomes" id="UP000664534">
    <property type="component" value="Unassembled WGS sequence"/>
</dbReference>
<protein>
    <submittedName>
        <fullName evidence="2">Uncharacterized protein</fullName>
    </submittedName>
</protein>
<keyword evidence="3" id="KW-1185">Reference proteome</keyword>
<sequence length="645" mass="73043">MRPNFAQCGTDFQNNPAGIYNRFLYNGSVQGLLSAARPAFITVQGCKELCGTGVDYYSWLDASNTITTWILPIAGLLVQAPYESNKAWQTILALCRWSGSPIAALSYILWNIKVTGKCALMVDMATKYEEYPEQGSEFSMMRDALYILCIMNQYSAKQSLPPVEAERLLRLALFSNLLPLNGSSDAHDLVKRRTELAQNFREGRKKGVIPVFVSFLWFVFALALSIELAYSNVGGNETAHNLALGYLVGWLPIFILASTVDRNLVSADSMRERLNNLVNDVRLALLNPQVISDYMRITHTTEEDFAWTQCLRDEELFGGDFFETFAGQGRTHWHYGVAHPILCGIETKFMADYGRDWLRHGHTARLAMVVGSRNDNGLKMFDPRMIWQITSSFFVVCGSVGGAFILSLIATGLLVIELLIWWLTHQTTHTPEDLLAKVGTKLERHISRSQPLRVDMKTKWNALQDTCLSWSTSRTFRDVMRNFVLRPCEVANTVWLVYIVMAQTFGAYQTCDCLASTWARNGGFIDFQTYSYYAAHGVYYYWGAASALSVFVMSTGLAYIVTEYCTQSHISTENYARAMRGLRSTRWFKKQTRFVRFVPDLVIRCGKVVFHGISGGRSRRGRRSLVWTADTQSYRLGHLGYRVNP</sequence>
<gene>
    <name evidence="2" type="ORF">IMSHALPRED_002569</name>
</gene>
<comment type="caution">
    <text evidence="2">The sequence shown here is derived from an EMBL/GenBank/DDBJ whole genome shotgun (WGS) entry which is preliminary data.</text>
</comment>
<name>A0A8H3J622_9LECA</name>
<keyword evidence="1" id="KW-0812">Transmembrane</keyword>
<dbReference type="EMBL" id="CAJPDT010000148">
    <property type="protein sequence ID" value="CAF9941422.1"/>
    <property type="molecule type" value="Genomic_DNA"/>
</dbReference>
<keyword evidence="1" id="KW-0472">Membrane</keyword>
<feature type="transmembrane region" description="Helical" evidence="1">
    <location>
        <begin position="393"/>
        <end position="423"/>
    </location>
</feature>
<feature type="transmembrane region" description="Helical" evidence="1">
    <location>
        <begin position="539"/>
        <end position="561"/>
    </location>
</feature>